<dbReference type="InterPro" id="IPR044974">
    <property type="entry name" value="Disease_R_plants"/>
</dbReference>
<dbReference type="GO" id="GO:0043531">
    <property type="term" value="F:ADP binding"/>
    <property type="evidence" value="ECO:0007669"/>
    <property type="project" value="InterPro"/>
</dbReference>
<keyword evidence="5" id="KW-0611">Plant defense</keyword>
<dbReference type="InterPro" id="IPR042197">
    <property type="entry name" value="Apaf_helical"/>
</dbReference>
<evidence type="ECO:0000313" key="13">
    <source>
        <dbReference type="EMBL" id="WVZ95937.1"/>
    </source>
</evidence>
<dbReference type="Pfam" id="PF23598">
    <property type="entry name" value="LRR_14"/>
    <property type="match status" value="1"/>
</dbReference>
<evidence type="ECO:0000256" key="8">
    <source>
        <dbReference type="SAM" id="MobiDB-lite"/>
    </source>
</evidence>
<protein>
    <submittedName>
        <fullName evidence="13">Uncharacterized protein</fullName>
    </submittedName>
</protein>
<evidence type="ECO:0000259" key="11">
    <source>
        <dbReference type="Pfam" id="PF23559"/>
    </source>
</evidence>
<dbReference type="PRINTS" id="PR00364">
    <property type="entry name" value="DISEASERSIST"/>
</dbReference>
<dbReference type="Gene3D" id="3.40.50.300">
    <property type="entry name" value="P-loop containing nucleotide triphosphate hydrolases"/>
    <property type="match status" value="1"/>
</dbReference>
<feature type="domain" description="Disease resistance protein winged helix" evidence="11">
    <location>
        <begin position="430"/>
        <end position="499"/>
    </location>
</feature>
<evidence type="ECO:0000259" key="9">
    <source>
        <dbReference type="Pfam" id="PF00931"/>
    </source>
</evidence>
<sequence>MADMVVSAYNGVMSSLLSKLSVMLIDQYRQRKGLRKDVEFLCRELNDMNAALERLAGMETLDVQTKVWRVKVREMAYDIEDCIDIFMHRLGQGDDKDGLFWKIVHKIRELREHYQHANKIQELKVRVEELSQCRDRYKIDETIPKSRKVEVDPRLPALFEDAKRLVGIDGPREEINKLLMEEGDDTNSRELKSGVHRFGGLGKTTLANQVHSKIKNEFECTAFVSVSRTPDMLIILKDILNRVGYGRLEMEDGVQKLIEILRTHLMNRRYLVVIDDLWSTNDWSTIKCAFVENNKGSRVITTTRHQDVAATCCFPCPSHVYPMKPLNEHHSRRLFLRRLFDTEDDCPKQFGDISSDVLRKCKGVPLAITSIASLLAKQSMNADIWEKICNSLGSELDTNPTMEWMRHVLNLSYNDLPHELKTCLLYLGAYPEDQMIDKYDLLRKWIAEGFVSEKYGLGLEEAAENCFNELINRSMIEPLFSTCGEVSGCLVHDLMLDLIISKCKEENFITIIGMRFAVKGALQVSHQFKYRGTALAAEKMGLPRVRSYISFLVADCIPDLSKFELLRILDVVGDSYHHLSMLLDLSAINHLFLLRYLRVSGFHLELPKKFGRLNRLMTLEISRTMLYPRNQLSDFTSLASLRHLALPSLRLFEGSVVLRNGLSKLTNLHTLSGFVIGSNFIECIKELGELTNLRDLRLIYSRPGDLEVNRGTVLAASLEKLGNSSLRSLFCQDRSYANAPTTQFWSNCMTHPQHLQKLRLDGVLHKVPNWMVHADRLTYLDRLIVQELRSDGIQVLAQLPCLMYLRLEAKTIPERNIIIHPNTFPSLKRLDLFCELSCLTFESAAMPQLQILRVFFDGHEQVATIEQLQEGSPVRGIEHLASLEEITLRMYAKCGHGSKIKAACRDAITRHRRSQAIRISVDCPECDENGNMIIMVVSAFTGVMDSLLSKLSDLLTDQYRQRKGLRRDIEFLRNELVHMNSATQKLAGRESLDPRKSVEGPGS</sequence>
<evidence type="ECO:0000256" key="3">
    <source>
        <dbReference type="ARBA" id="ARBA00022737"/>
    </source>
</evidence>
<feature type="coiled-coil region" evidence="7">
    <location>
        <begin position="955"/>
        <end position="982"/>
    </location>
</feature>
<evidence type="ECO:0000256" key="2">
    <source>
        <dbReference type="ARBA" id="ARBA00022614"/>
    </source>
</evidence>
<evidence type="ECO:0000256" key="1">
    <source>
        <dbReference type="ARBA" id="ARBA00008894"/>
    </source>
</evidence>
<dbReference type="SUPFAM" id="SSF52058">
    <property type="entry name" value="L domain-like"/>
    <property type="match status" value="1"/>
</dbReference>
<evidence type="ECO:0000256" key="5">
    <source>
        <dbReference type="ARBA" id="ARBA00022821"/>
    </source>
</evidence>
<dbReference type="CDD" id="cd14798">
    <property type="entry name" value="RX-CC_like"/>
    <property type="match status" value="1"/>
</dbReference>
<dbReference type="PANTHER" id="PTHR23155:SF999">
    <property type="entry name" value="NB-ARC DOMAIN CONTAINING PROTEIN, EXPRESSED"/>
    <property type="match status" value="1"/>
</dbReference>
<dbReference type="Gene3D" id="1.10.10.10">
    <property type="entry name" value="Winged helix-like DNA-binding domain superfamily/Winged helix DNA-binding domain"/>
    <property type="match status" value="1"/>
</dbReference>
<dbReference type="Proteomes" id="UP001341281">
    <property type="component" value="Chromosome 10"/>
</dbReference>
<dbReference type="Pfam" id="PF18052">
    <property type="entry name" value="Rx_N"/>
    <property type="match status" value="2"/>
</dbReference>
<evidence type="ECO:0000259" key="12">
    <source>
        <dbReference type="Pfam" id="PF23598"/>
    </source>
</evidence>
<dbReference type="Pfam" id="PF00931">
    <property type="entry name" value="NB-ARC"/>
    <property type="match status" value="1"/>
</dbReference>
<feature type="domain" description="Disease resistance N-terminal" evidence="10">
    <location>
        <begin position="12"/>
        <end position="97"/>
    </location>
</feature>
<dbReference type="InterPro" id="IPR038005">
    <property type="entry name" value="RX-like_CC"/>
</dbReference>
<accession>A0AAQ3XGR5</accession>
<dbReference type="Gene3D" id="1.10.8.430">
    <property type="entry name" value="Helical domain of apoptotic protease-activating factors"/>
    <property type="match status" value="1"/>
</dbReference>
<reference evidence="13 14" key="1">
    <citation type="submission" date="2024-02" db="EMBL/GenBank/DDBJ databases">
        <title>High-quality chromosome-scale genome assembly of Pensacola bahiagrass (Paspalum notatum Flugge var. saurae).</title>
        <authorList>
            <person name="Vega J.M."/>
            <person name="Podio M."/>
            <person name="Orjuela J."/>
            <person name="Siena L.A."/>
            <person name="Pessino S.C."/>
            <person name="Combes M.C."/>
            <person name="Mariac C."/>
            <person name="Albertini E."/>
            <person name="Pupilli F."/>
            <person name="Ortiz J.P.A."/>
            <person name="Leblanc O."/>
        </authorList>
    </citation>
    <scope>NUCLEOTIDE SEQUENCE [LARGE SCALE GENOMIC DNA]</scope>
    <source>
        <strain evidence="13">R1</strain>
        <tissue evidence="13">Leaf</tissue>
    </source>
</reference>
<dbReference type="InterPro" id="IPR058922">
    <property type="entry name" value="WHD_DRP"/>
</dbReference>
<name>A0AAQ3XGR5_PASNO</name>
<gene>
    <name evidence="13" type="ORF">U9M48_041639</name>
</gene>
<dbReference type="Pfam" id="PF23559">
    <property type="entry name" value="WHD_DRP"/>
    <property type="match status" value="1"/>
</dbReference>
<feature type="domain" description="Disease resistance N-terminal" evidence="10">
    <location>
        <begin position="943"/>
        <end position="994"/>
    </location>
</feature>
<evidence type="ECO:0000259" key="10">
    <source>
        <dbReference type="Pfam" id="PF18052"/>
    </source>
</evidence>
<dbReference type="EMBL" id="CP144754">
    <property type="protein sequence ID" value="WVZ95937.1"/>
    <property type="molecule type" value="Genomic_DNA"/>
</dbReference>
<dbReference type="PANTHER" id="PTHR23155">
    <property type="entry name" value="DISEASE RESISTANCE PROTEIN RP"/>
    <property type="match status" value="1"/>
</dbReference>
<dbReference type="Gene3D" id="3.80.10.10">
    <property type="entry name" value="Ribonuclease Inhibitor"/>
    <property type="match status" value="1"/>
</dbReference>
<feature type="compositionally biased region" description="Basic and acidic residues" evidence="8">
    <location>
        <begin position="987"/>
        <end position="1003"/>
    </location>
</feature>
<dbReference type="SUPFAM" id="SSF52540">
    <property type="entry name" value="P-loop containing nucleoside triphosphate hydrolases"/>
    <property type="match status" value="1"/>
</dbReference>
<dbReference type="InterPro" id="IPR055414">
    <property type="entry name" value="LRR_R13L4/SHOC2-like"/>
</dbReference>
<keyword evidence="6 7" id="KW-0175">Coiled coil</keyword>
<comment type="similarity">
    <text evidence="1">Belongs to the disease resistance NB-LRR family.</text>
</comment>
<dbReference type="InterPro" id="IPR002182">
    <property type="entry name" value="NB-ARC"/>
</dbReference>
<keyword evidence="3" id="KW-0677">Repeat</keyword>
<dbReference type="GO" id="GO:0042742">
    <property type="term" value="P:defense response to bacterium"/>
    <property type="evidence" value="ECO:0007669"/>
    <property type="project" value="UniProtKB-ARBA"/>
</dbReference>
<dbReference type="InterPro" id="IPR041118">
    <property type="entry name" value="Rx_N"/>
</dbReference>
<evidence type="ECO:0000313" key="14">
    <source>
        <dbReference type="Proteomes" id="UP001341281"/>
    </source>
</evidence>
<organism evidence="13 14">
    <name type="scientific">Paspalum notatum var. saurae</name>
    <dbReference type="NCBI Taxonomy" id="547442"/>
    <lineage>
        <taxon>Eukaryota</taxon>
        <taxon>Viridiplantae</taxon>
        <taxon>Streptophyta</taxon>
        <taxon>Embryophyta</taxon>
        <taxon>Tracheophyta</taxon>
        <taxon>Spermatophyta</taxon>
        <taxon>Magnoliopsida</taxon>
        <taxon>Liliopsida</taxon>
        <taxon>Poales</taxon>
        <taxon>Poaceae</taxon>
        <taxon>PACMAD clade</taxon>
        <taxon>Panicoideae</taxon>
        <taxon>Andropogonodae</taxon>
        <taxon>Paspaleae</taxon>
        <taxon>Paspalinae</taxon>
        <taxon>Paspalum</taxon>
    </lineage>
</organism>
<feature type="region of interest" description="Disordered" evidence="8">
    <location>
        <begin position="983"/>
        <end position="1003"/>
    </location>
</feature>
<keyword evidence="14" id="KW-1185">Reference proteome</keyword>
<evidence type="ECO:0000256" key="6">
    <source>
        <dbReference type="ARBA" id="ARBA00023054"/>
    </source>
</evidence>
<feature type="domain" description="Disease resistance R13L4/SHOC-2-like LRR" evidence="12">
    <location>
        <begin position="545"/>
        <end position="912"/>
    </location>
</feature>
<keyword evidence="2" id="KW-0433">Leucine-rich repeat</keyword>
<proteinExistence type="inferred from homology"/>
<dbReference type="InterPro" id="IPR032675">
    <property type="entry name" value="LRR_dom_sf"/>
</dbReference>
<dbReference type="GO" id="GO:0009626">
    <property type="term" value="P:plant-type hypersensitive response"/>
    <property type="evidence" value="ECO:0007669"/>
    <property type="project" value="UniProtKB-ARBA"/>
</dbReference>
<keyword evidence="4" id="KW-0547">Nucleotide-binding</keyword>
<evidence type="ECO:0000256" key="4">
    <source>
        <dbReference type="ARBA" id="ARBA00022741"/>
    </source>
</evidence>
<evidence type="ECO:0000256" key="7">
    <source>
        <dbReference type="SAM" id="Coils"/>
    </source>
</evidence>
<dbReference type="GO" id="GO:0002758">
    <property type="term" value="P:innate immune response-activating signaling pathway"/>
    <property type="evidence" value="ECO:0007669"/>
    <property type="project" value="UniProtKB-ARBA"/>
</dbReference>
<dbReference type="Gene3D" id="1.20.5.4130">
    <property type="match status" value="2"/>
</dbReference>
<dbReference type="InterPro" id="IPR036388">
    <property type="entry name" value="WH-like_DNA-bd_sf"/>
</dbReference>
<dbReference type="AlphaFoldDB" id="A0AAQ3XGR5"/>
<dbReference type="InterPro" id="IPR027417">
    <property type="entry name" value="P-loop_NTPase"/>
</dbReference>
<feature type="domain" description="NB-ARC" evidence="9">
    <location>
        <begin position="173"/>
        <end position="341"/>
    </location>
</feature>
<dbReference type="FunFam" id="1.10.10.10:FF:000322">
    <property type="entry name" value="Probable disease resistance protein At1g63360"/>
    <property type="match status" value="1"/>
</dbReference>